<dbReference type="EMBL" id="OY882879">
    <property type="protein sequence ID" value="CAK6450065.1"/>
    <property type="molecule type" value="Genomic_DNA"/>
</dbReference>
<dbReference type="Proteomes" id="UP001314169">
    <property type="component" value="Chromosome X"/>
</dbReference>
<keyword evidence="3" id="KW-1185">Reference proteome</keyword>
<feature type="region of interest" description="Disordered" evidence="1">
    <location>
        <begin position="66"/>
        <end position="105"/>
    </location>
</feature>
<sequence length="138" mass="14506">MRPGAAAGPQNGVRPPLPPPRTWNPLADRGAVRFGHASPSVPLSLPAWLLSSSHTQCDNFLDSQVGRSPGSALSPALTPNPRPVRAKLRASGFPSLPRGTSAQTPPTLRAEMAWDLGQTLLAVTQSHPLSWKDGVNGP</sequence>
<accession>A0ABP0AHY3</accession>
<reference evidence="2" key="1">
    <citation type="submission" date="2023-12" db="EMBL/GenBank/DDBJ databases">
        <authorList>
            <person name="Brown T."/>
        </authorList>
    </citation>
    <scope>NUCLEOTIDE SEQUENCE</scope>
</reference>
<evidence type="ECO:0000313" key="2">
    <source>
        <dbReference type="EMBL" id="CAK6450065.1"/>
    </source>
</evidence>
<organism evidence="2 3">
    <name type="scientific">Pipistrellus nathusii</name>
    <name type="common">Nathusius' pipistrelle</name>
    <dbReference type="NCBI Taxonomy" id="59473"/>
    <lineage>
        <taxon>Eukaryota</taxon>
        <taxon>Metazoa</taxon>
        <taxon>Chordata</taxon>
        <taxon>Craniata</taxon>
        <taxon>Vertebrata</taxon>
        <taxon>Euteleostomi</taxon>
        <taxon>Mammalia</taxon>
        <taxon>Eutheria</taxon>
        <taxon>Laurasiatheria</taxon>
        <taxon>Chiroptera</taxon>
        <taxon>Yangochiroptera</taxon>
        <taxon>Vespertilionidae</taxon>
        <taxon>Pipistrellus</taxon>
    </lineage>
</organism>
<protein>
    <submittedName>
        <fullName evidence="2">Uncharacterized protein</fullName>
    </submittedName>
</protein>
<gene>
    <name evidence="2" type="ORF">MPIPNATIZW_LOCUS18371</name>
</gene>
<feature type="region of interest" description="Disordered" evidence="1">
    <location>
        <begin position="1"/>
        <end position="26"/>
    </location>
</feature>
<evidence type="ECO:0000256" key="1">
    <source>
        <dbReference type="SAM" id="MobiDB-lite"/>
    </source>
</evidence>
<name>A0ABP0AHY3_PIPNA</name>
<evidence type="ECO:0000313" key="3">
    <source>
        <dbReference type="Proteomes" id="UP001314169"/>
    </source>
</evidence>
<proteinExistence type="predicted"/>